<name>A0ABV8MVX3_9NEIS</name>
<gene>
    <name evidence="1" type="ORF">ACFOW7_21600</name>
</gene>
<evidence type="ECO:0000313" key="1">
    <source>
        <dbReference type="EMBL" id="MFC4161934.1"/>
    </source>
</evidence>
<proteinExistence type="predicted"/>
<comment type="caution">
    <text evidence="1">The sequence shown here is derived from an EMBL/GenBank/DDBJ whole genome shotgun (WGS) entry which is preliminary data.</text>
</comment>
<evidence type="ECO:0000313" key="2">
    <source>
        <dbReference type="Proteomes" id="UP001595791"/>
    </source>
</evidence>
<protein>
    <recommendedName>
        <fullName evidence="3">DUF1963 domain-containing protein</fullName>
    </recommendedName>
</protein>
<dbReference type="RefSeq" id="WP_378168616.1">
    <property type="nucleotide sequence ID" value="NZ_JBHSBU010000003.1"/>
</dbReference>
<keyword evidence="2" id="KW-1185">Reference proteome</keyword>
<reference evidence="2" key="1">
    <citation type="journal article" date="2019" name="Int. J. Syst. Evol. Microbiol.">
        <title>The Global Catalogue of Microorganisms (GCM) 10K type strain sequencing project: providing services to taxonomists for standard genome sequencing and annotation.</title>
        <authorList>
            <consortium name="The Broad Institute Genomics Platform"/>
            <consortium name="The Broad Institute Genome Sequencing Center for Infectious Disease"/>
            <person name="Wu L."/>
            <person name="Ma J."/>
        </authorList>
    </citation>
    <scope>NUCLEOTIDE SEQUENCE [LARGE SCALE GENOMIC DNA]</scope>
    <source>
        <strain evidence="2">LMG 29894</strain>
    </source>
</reference>
<sequence length="201" mass="22562">MQIQEIVLDAQTSCFEAKLGGGALIAESDWPKNPDGDNLTLILSLPCKWLNKIINTSLPEEYFLSVFSTYLPKDYFIDKITYSGDPQELLDIKAGYTKVVLHRPMAKEINLSEYPIAESAIKVFPKSIEEGCVPLLSFFSEEKPRMTQNKNMELSGLRFVCQIYAGRLPQALEGIFDLSDAVGYLFLDESNNNGLFFVQTA</sequence>
<dbReference type="Proteomes" id="UP001595791">
    <property type="component" value="Unassembled WGS sequence"/>
</dbReference>
<accession>A0ABV8MVX3</accession>
<evidence type="ECO:0008006" key="3">
    <source>
        <dbReference type="Google" id="ProtNLM"/>
    </source>
</evidence>
<dbReference type="EMBL" id="JBHSBU010000003">
    <property type="protein sequence ID" value="MFC4161934.1"/>
    <property type="molecule type" value="Genomic_DNA"/>
</dbReference>
<organism evidence="1 2">
    <name type="scientific">Chitinimonas lacunae</name>
    <dbReference type="NCBI Taxonomy" id="1963018"/>
    <lineage>
        <taxon>Bacteria</taxon>
        <taxon>Pseudomonadati</taxon>
        <taxon>Pseudomonadota</taxon>
        <taxon>Betaproteobacteria</taxon>
        <taxon>Neisseriales</taxon>
        <taxon>Chitinibacteraceae</taxon>
        <taxon>Chitinimonas</taxon>
    </lineage>
</organism>